<name>A0A919MD63_9ACTN</name>
<dbReference type="InterPro" id="IPR027417">
    <property type="entry name" value="P-loop_NTPase"/>
</dbReference>
<sequence>MEQLDETGRHVAAGDRGELLDRLIGLIEAVRPGHPVRVAVDGPPAAGKTMLADELAAILRARGRAVIRACVDYFMFPREVRYRRGKSSPEACYQDSFDYPALRRVLLEPLGPGGDRHYRNAVYDWDNDAPLSGPAVLAPADAVLLLDGVFLQRPELAGQWDLSILVMSAAERLMERARVRDLARLATVTEVERRFRIRYLPAQEMYFAEAGPAENADVVVYNDDVQRPHWAVRVP</sequence>
<evidence type="ECO:0000313" key="1">
    <source>
        <dbReference type="EMBL" id="GIE15466.1"/>
    </source>
</evidence>
<dbReference type="EMBL" id="BOMM01000067">
    <property type="protein sequence ID" value="GIE15466.1"/>
    <property type="molecule type" value="Genomic_DNA"/>
</dbReference>
<dbReference type="RefSeq" id="WP_239118458.1">
    <property type="nucleotide sequence ID" value="NZ_BAAABP010000019.1"/>
</dbReference>
<dbReference type="Gene3D" id="3.40.50.300">
    <property type="entry name" value="P-loop containing nucleotide triphosphate hydrolases"/>
    <property type="match status" value="1"/>
</dbReference>
<accession>A0A919MD63</accession>
<dbReference type="Proteomes" id="UP000598174">
    <property type="component" value="Unassembled WGS sequence"/>
</dbReference>
<proteinExistence type="predicted"/>
<keyword evidence="2" id="KW-1185">Reference proteome</keyword>
<protein>
    <recommendedName>
        <fullName evidence="3">Uridine kinase</fullName>
    </recommendedName>
</protein>
<dbReference type="SUPFAM" id="SSF52540">
    <property type="entry name" value="P-loop containing nucleoside triphosphate hydrolases"/>
    <property type="match status" value="1"/>
</dbReference>
<dbReference type="AlphaFoldDB" id="A0A919MD63"/>
<evidence type="ECO:0008006" key="3">
    <source>
        <dbReference type="Google" id="ProtNLM"/>
    </source>
</evidence>
<reference evidence="1" key="1">
    <citation type="submission" date="2021-01" db="EMBL/GenBank/DDBJ databases">
        <title>Whole genome shotgun sequence of Actinoplanes ferrugineus NBRC 15555.</title>
        <authorList>
            <person name="Komaki H."/>
            <person name="Tamura T."/>
        </authorList>
    </citation>
    <scope>NUCLEOTIDE SEQUENCE</scope>
    <source>
        <strain evidence="1">NBRC 15555</strain>
    </source>
</reference>
<evidence type="ECO:0000313" key="2">
    <source>
        <dbReference type="Proteomes" id="UP000598174"/>
    </source>
</evidence>
<organism evidence="1 2">
    <name type="scientific">Paractinoplanes ferrugineus</name>
    <dbReference type="NCBI Taxonomy" id="113564"/>
    <lineage>
        <taxon>Bacteria</taxon>
        <taxon>Bacillati</taxon>
        <taxon>Actinomycetota</taxon>
        <taxon>Actinomycetes</taxon>
        <taxon>Micromonosporales</taxon>
        <taxon>Micromonosporaceae</taxon>
        <taxon>Paractinoplanes</taxon>
    </lineage>
</organism>
<comment type="caution">
    <text evidence="1">The sequence shown here is derived from an EMBL/GenBank/DDBJ whole genome shotgun (WGS) entry which is preliminary data.</text>
</comment>
<gene>
    <name evidence="1" type="ORF">Afe05nite_73060</name>
</gene>